<gene>
    <name evidence="2" type="primary">tusC</name>
    <name evidence="2" type="ORF">REG_0128</name>
</gene>
<sequence>MSRCVNRSKILSKPMIKNANKSVAFIFTQAPHGSAVGREGLDALLATLAFTKNKNIGVFFVADGVLQLLPQQQPEKILARNYIATFNLLTLYEVKKCYLCERSLQQRGLSKTNNWLLTVEILPLADVRDNLKQYDTVLTF</sequence>
<dbReference type="Pfam" id="PF02635">
    <property type="entry name" value="DsrE"/>
    <property type="match status" value="1"/>
</dbReference>
<dbReference type="InterPro" id="IPR027396">
    <property type="entry name" value="DsrEFH-like"/>
</dbReference>
<dbReference type="NCBIfam" id="NF001238">
    <property type="entry name" value="PRK00211.1"/>
    <property type="match status" value="1"/>
</dbReference>
<dbReference type="PANTHER" id="PTHR38780">
    <property type="entry name" value="PROTEIN TUSC"/>
    <property type="match status" value="1"/>
</dbReference>
<dbReference type="eggNOG" id="COG2923">
    <property type="taxonomic scope" value="Bacteria"/>
</dbReference>
<accession>E0WQG4</accession>
<name>E0WQG4_9ENTR</name>
<proteinExistence type="inferred from homology"/>
<dbReference type="EMBL" id="GL379589">
    <property type="protein sequence ID" value="EFL92374.1"/>
    <property type="molecule type" value="Genomic_DNA"/>
</dbReference>
<dbReference type="Gene3D" id="3.40.1260.10">
    <property type="entry name" value="DsrEFH-like"/>
    <property type="match status" value="1"/>
</dbReference>
<dbReference type="STRING" id="663321.REG_0128"/>
<dbReference type="AlphaFoldDB" id="E0WQG4"/>
<dbReference type="NCBIfam" id="TIGR03010">
    <property type="entry name" value="sulf_tusC_dsrF"/>
    <property type="match status" value="1"/>
</dbReference>
<evidence type="ECO:0000256" key="1">
    <source>
        <dbReference type="ARBA" id="ARBA00005996"/>
    </source>
</evidence>
<evidence type="ECO:0000313" key="3">
    <source>
        <dbReference type="Proteomes" id="UP000005726"/>
    </source>
</evidence>
<protein>
    <submittedName>
        <fullName evidence="2">Putative intraceullular sulfur oxidation protein</fullName>
    </submittedName>
</protein>
<dbReference type="InterPro" id="IPR017462">
    <property type="entry name" value="Sulphur_relay_TusC/DsrF"/>
</dbReference>
<dbReference type="SUPFAM" id="SSF75169">
    <property type="entry name" value="DsrEFH-like"/>
    <property type="match status" value="1"/>
</dbReference>
<dbReference type="Proteomes" id="UP000005726">
    <property type="component" value="Unassembled WGS sequence"/>
</dbReference>
<dbReference type="InterPro" id="IPR003787">
    <property type="entry name" value="Sulphur_relay_DsrE/F-like"/>
</dbReference>
<dbReference type="PANTHER" id="PTHR38780:SF1">
    <property type="entry name" value="PROTEIN TUSC"/>
    <property type="match status" value="1"/>
</dbReference>
<reference evidence="2" key="1">
    <citation type="journal article" date="2009" name="Environ. Microbiol.">
        <title>Dynamics of genome evolution in facultative symbionts of aphids.</title>
        <authorList>
            <person name="Degnan P.H."/>
            <person name="Leonardo T.E."/>
            <person name="Cass B.N."/>
            <person name="Hurwitz B."/>
            <person name="Stern D."/>
            <person name="Gibbs R.A."/>
            <person name="Richards S."/>
            <person name="Moran N.A."/>
        </authorList>
    </citation>
    <scope>NUCLEOTIDE SEQUENCE [LARGE SCALE GENOMIC DNA]</scope>
    <source>
        <strain evidence="2">LSR1</strain>
    </source>
</reference>
<evidence type="ECO:0000313" key="2">
    <source>
        <dbReference type="EMBL" id="EFL92374.1"/>
    </source>
</evidence>
<comment type="similarity">
    <text evidence="1">Belongs to the DsrF/TusC family.</text>
</comment>
<organism evidence="2 3">
    <name type="scientific">Candidatus Regiella insecticola LSR1</name>
    <dbReference type="NCBI Taxonomy" id="663321"/>
    <lineage>
        <taxon>Bacteria</taxon>
        <taxon>Pseudomonadati</taxon>
        <taxon>Pseudomonadota</taxon>
        <taxon>Gammaproteobacteria</taxon>
        <taxon>Enterobacterales</taxon>
        <taxon>Enterobacteriaceae</taxon>
        <taxon>aphid secondary symbionts</taxon>
        <taxon>Candidatus Regiella</taxon>
    </lineage>
</organism>
<dbReference type="HOGENOM" id="CLU_155943_1_0_6"/>
<keyword evidence="3" id="KW-1185">Reference proteome</keyword>